<keyword evidence="2" id="KW-1185">Reference proteome</keyword>
<name>A0ABQ9HAF7_9NEOP</name>
<organism evidence="1 2">
    <name type="scientific">Dryococelus australis</name>
    <dbReference type="NCBI Taxonomy" id="614101"/>
    <lineage>
        <taxon>Eukaryota</taxon>
        <taxon>Metazoa</taxon>
        <taxon>Ecdysozoa</taxon>
        <taxon>Arthropoda</taxon>
        <taxon>Hexapoda</taxon>
        <taxon>Insecta</taxon>
        <taxon>Pterygota</taxon>
        <taxon>Neoptera</taxon>
        <taxon>Polyneoptera</taxon>
        <taxon>Phasmatodea</taxon>
        <taxon>Verophasmatodea</taxon>
        <taxon>Anareolatae</taxon>
        <taxon>Phasmatidae</taxon>
        <taxon>Eurycanthinae</taxon>
        <taxon>Dryococelus</taxon>
    </lineage>
</organism>
<dbReference type="PANTHER" id="PTHR10773">
    <property type="entry name" value="DNA-DIRECTED RNA POLYMERASES I, II, AND III SUBUNIT RPABC2"/>
    <property type="match status" value="1"/>
</dbReference>
<reference evidence="1 2" key="1">
    <citation type="submission" date="2023-02" db="EMBL/GenBank/DDBJ databases">
        <title>LHISI_Scaffold_Assembly.</title>
        <authorList>
            <person name="Stuart O.P."/>
            <person name="Cleave R."/>
            <person name="Magrath M.J.L."/>
            <person name="Mikheyev A.S."/>
        </authorList>
    </citation>
    <scope>NUCLEOTIDE SEQUENCE [LARGE SCALE GENOMIC DNA]</scope>
    <source>
        <strain evidence="1">Daus_M_001</strain>
        <tissue evidence="1">Leg muscle</tissue>
    </source>
</reference>
<comment type="caution">
    <text evidence="1">The sequence shown here is derived from an EMBL/GenBank/DDBJ whole genome shotgun (WGS) entry which is preliminary data.</text>
</comment>
<evidence type="ECO:0000313" key="1">
    <source>
        <dbReference type="EMBL" id="KAJ8881308.1"/>
    </source>
</evidence>
<proteinExistence type="predicted"/>
<evidence type="ECO:0000313" key="2">
    <source>
        <dbReference type="Proteomes" id="UP001159363"/>
    </source>
</evidence>
<sequence>MRLYGTWIFFTEINEKAQKRLGLQGRLYSTKTTTPSIPIILFRCICSTINEHDIFLQGLIDIQDIKRRRARKESPRGNTASFKYHLLAGSSQVNACLKALVSGFGVMTKSVRRITKLKQAGNSPKDKRCKFVSYSLPRTTKLKVREHIQSFPLKESHYCGKKMYFLSTDLDLKTMHKLYLEKYDDKVSYSFYRSFFRENFNYRFVRPQVVSCCTCEELTLKIKSPHLNEVTKRTVVAELMFHTRRSRKSYSALQFEQSQEAKEEGNVISLSFDFMQNIILPKVPVNVFCITDIKARTSYFYIYHEGEGGKYPDEVCSFLHDYVNHGMKGYITAYATINDLIPHTFFMLLGNGLIVHPNIRAYEGVVDALDKDKNFNTEDHLFGVTDSKTD</sequence>
<dbReference type="Proteomes" id="UP001159363">
    <property type="component" value="Chromosome 5"/>
</dbReference>
<accession>A0ABQ9HAF7</accession>
<gene>
    <name evidence="1" type="ORF">PR048_017789</name>
</gene>
<dbReference type="EMBL" id="JARBHB010000006">
    <property type="protein sequence ID" value="KAJ8881308.1"/>
    <property type="molecule type" value="Genomic_DNA"/>
</dbReference>
<protein>
    <submittedName>
        <fullName evidence="1">Uncharacterized protein</fullName>
    </submittedName>
</protein>
<dbReference type="PANTHER" id="PTHR10773:SF19">
    <property type="match status" value="1"/>
</dbReference>